<dbReference type="KEGG" id="ahel:Q31a_32160"/>
<keyword evidence="2" id="KW-0472">Membrane</keyword>
<keyword evidence="2" id="KW-1133">Transmembrane helix</keyword>
<feature type="transmembrane region" description="Helical" evidence="2">
    <location>
        <begin position="21"/>
        <end position="51"/>
    </location>
</feature>
<feature type="region of interest" description="Disordered" evidence="1">
    <location>
        <begin position="271"/>
        <end position="354"/>
    </location>
</feature>
<protein>
    <submittedName>
        <fullName evidence="3">Uncharacterized protein</fullName>
    </submittedName>
</protein>
<feature type="compositionally biased region" description="Pro residues" evidence="1">
    <location>
        <begin position="281"/>
        <end position="292"/>
    </location>
</feature>
<evidence type="ECO:0000313" key="4">
    <source>
        <dbReference type="Proteomes" id="UP000318017"/>
    </source>
</evidence>
<evidence type="ECO:0000256" key="1">
    <source>
        <dbReference type="SAM" id="MobiDB-lite"/>
    </source>
</evidence>
<reference evidence="3 4" key="1">
    <citation type="submission" date="2019-02" db="EMBL/GenBank/DDBJ databases">
        <title>Deep-cultivation of Planctomycetes and their phenomic and genomic characterization uncovers novel biology.</title>
        <authorList>
            <person name="Wiegand S."/>
            <person name="Jogler M."/>
            <person name="Boedeker C."/>
            <person name="Pinto D."/>
            <person name="Vollmers J."/>
            <person name="Rivas-Marin E."/>
            <person name="Kohn T."/>
            <person name="Peeters S.H."/>
            <person name="Heuer A."/>
            <person name="Rast P."/>
            <person name="Oberbeckmann S."/>
            <person name="Bunk B."/>
            <person name="Jeske O."/>
            <person name="Meyerdierks A."/>
            <person name="Storesund J.E."/>
            <person name="Kallscheuer N."/>
            <person name="Luecker S."/>
            <person name="Lage O.M."/>
            <person name="Pohl T."/>
            <person name="Merkel B.J."/>
            <person name="Hornburger P."/>
            <person name="Mueller R.-W."/>
            <person name="Bruemmer F."/>
            <person name="Labrenz M."/>
            <person name="Spormann A.M."/>
            <person name="Op den Camp H."/>
            <person name="Overmann J."/>
            <person name="Amann R."/>
            <person name="Jetten M.S.M."/>
            <person name="Mascher T."/>
            <person name="Medema M.H."/>
            <person name="Devos D.P."/>
            <person name="Kaster A.-K."/>
            <person name="Ovreas L."/>
            <person name="Rohde M."/>
            <person name="Galperin M.Y."/>
            <person name="Jogler C."/>
        </authorList>
    </citation>
    <scope>NUCLEOTIDE SEQUENCE [LARGE SCALE GENOMIC DNA]</scope>
    <source>
        <strain evidence="3 4">Q31a</strain>
    </source>
</reference>
<keyword evidence="2" id="KW-0812">Transmembrane</keyword>
<sequence length="386" mass="40899">MSRMLCRLLRVTSSRHAPAQVALAIAWGVLCGLLPKLSVLFAAFACLTVLLPVHLMAFAASAAVVSILAYPAHAAIGSLGLEWLHSSSLNDWWTRWDAIGMLAWVGLQNSLVLGGCIVGSLLFIPTFGVCYLLLKPMLRKPSVGEDQWSVASEQTEASQRAIESSPETDRLATIASQDSLQCEEPRAAATDASQRAVPVAGDSLTSLPPAAVELQQVLNDCHDTYSTGSGSHVTDTAQTLGRAVEITSLVDELLADLDSETFIEVRHKTPAATPSKYDNTPLPPASANPAAPPTMSTSNSHPLSAPHSAAKHPPTEGIASGASEPAQRTQLRPGATVADSPLASSTDAETPGPAIDSTVVSIETRHEEALRYLLHHLKTIRDRIDH</sequence>
<feature type="transmembrane region" description="Helical" evidence="2">
    <location>
        <begin position="111"/>
        <end position="134"/>
    </location>
</feature>
<keyword evidence="4" id="KW-1185">Reference proteome</keyword>
<organism evidence="3 4">
    <name type="scientific">Aureliella helgolandensis</name>
    <dbReference type="NCBI Taxonomy" id="2527968"/>
    <lineage>
        <taxon>Bacteria</taxon>
        <taxon>Pseudomonadati</taxon>
        <taxon>Planctomycetota</taxon>
        <taxon>Planctomycetia</taxon>
        <taxon>Pirellulales</taxon>
        <taxon>Pirellulaceae</taxon>
        <taxon>Aureliella</taxon>
    </lineage>
</organism>
<name>A0A518G8I7_9BACT</name>
<proteinExistence type="predicted"/>
<accession>A0A518G8I7</accession>
<dbReference type="Proteomes" id="UP000318017">
    <property type="component" value="Chromosome"/>
</dbReference>
<evidence type="ECO:0000313" key="3">
    <source>
        <dbReference type="EMBL" id="QDV24894.1"/>
    </source>
</evidence>
<dbReference type="RefSeq" id="WP_145079196.1">
    <property type="nucleotide sequence ID" value="NZ_CP036298.1"/>
</dbReference>
<evidence type="ECO:0000256" key="2">
    <source>
        <dbReference type="SAM" id="Phobius"/>
    </source>
</evidence>
<gene>
    <name evidence="3" type="ORF">Q31a_32160</name>
</gene>
<dbReference type="AlphaFoldDB" id="A0A518G8I7"/>
<dbReference type="EMBL" id="CP036298">
    <property type="protein sequence ID" value="QDV24894.1"/>
    <property type="molecule type" value="Genomic_DNA"/>
</dbReference>